<keyword evidence="3" id="KW-1185">Reference proteome</keyword>
<sequence>DDQEVPSTSASTAQQSTPPPKVKSKPKPKEGRRRNEMVIFMEGYQDGYPVKDSANTRGLAAWDNKVKYRAVNMESHKLYRKASYNLIKFDYNEFSDSSDEDTVTGKAENKKKV</sequence>
<feature type="region of interest" description="Disordered" evidence="1">
    <location>
        <begin position="1"/>
        <end position="35"/>
    </location>
</feature>
<name>A0A7M5UNF5_9CNID</name>
<accession>A0A7M5UNF5</accession>
<protein>
    <submittedName>
        <fullName evidence="2">Uncharacterized protein</fullName>
    </submittedName>
</protein>
<dbReference type="EnsemblMetazoa" id="CLYHEMT000002.1">
    <property type="protein sequence ID" value="CLYHEMP000002.1"/>
    <property type="gene ID" value="CLYHEMG000002"/>
</dbReference>
<evidence type="ECO:0000313" key="3">
    <source>
        <dbReference type="Proteomes" id="UP000594262"/>
    </source>
</evidence>
<evidence type="ECO:0000256" key="1">
    <source>
        <dbReference type="SAM" id="MobiDB-lite"/>
    </source>
</evidence>
<dbReference type="AlphaFoldDB" id="A0A7M5UNF5"/>
<evidence type="ECO:0000313" key="2">
    <source>
        <dbReference type="EnsemblMetazoa" id="CLYHEMP000002.1"/>
    </source>
</evidence>
<dbReference type="Proteomes" id="UP000594262">
    <property type="component" value="Unplaced"/>
</dbReference>
<reference evidence="2" key="1">
    <citation type="submission" date="2021-01" db="UniProtKB">
        <authorList>
            <consortium name="EnsemblMetazoa"/>
        </authorList>
    </citation>
    <scope>IDENTIFICATION</scope>
</reference>
<organism evidence="2 3">
    <name type="scientific">Clytia hemisphaerica</name>
    <dbReference type="NCBI Taxonomy" id="252671"/>
    <lineage>
        <taxon>Eukaryota</taxon>
        <taxon>Metazoa</taxon>
        <taxon>Cnidaria</taxon>
        <taxon>Hydrozoa</taxon>
        <taxon>Hydroidolina</taxon>
        <taxon>Leptothecata</taxon>
        <taxon>Obeliida</taxon>
        <taxon>Clytiidae</taxon>
        <taxon>Clytia</taxon>
    </lineage>
</organism>
<feature type="compositionally biased region" description="Low complexity" evidence="1">
    <location>
        <begin position="1"/>
        <end position="16"/>
    </location>
</feature>
<proteinExistence type="predicted"/>